<comment type="caution">
    <text evidence="1">The sequence shown here is derived from an EMBL/GenBank/DDBJ whole genome shotgun (WGS) entry which is preliminary data.</text>
</comment>
<keyword evidence="2" id="KW-1185">Reference proteome</keyword>
<sequence length="96" mass="11222">MRTDFYSFCAQGQSYRVHRLLPSTLSHGESDENKSAKQESINIVHRRLRPVRMRVAIAWRCDCTDRQTVNPLTDLAQTLIRTYIHDDKTVYEILAI</sequence>
<reference evidence="1 2" key="1">
    <citation type="journal article" date="2019" name="Sci. Rep.">
        <title>Orb-weaving spider Araneus ventricosus genome elucidates the spidroin gene catalogue.</title>
        <authorList>
            <person name="Kono N."/>
            <person name="Nakamura H."/>
            <person name="Ohtoshi R."/>
            <person name="Moran D.A.P."/>
            <person name="Shinohara A."/>
            <person name="Yoshida Y."/>
            <person name="Fujiwara M."/>
            <person name="Mori M."/>
            <person name="Tomita M."/>
            <person name="Arakawa K."/>
        </authorList>
    </citation>
    <scope>NUCLEOTIDE SEQUENCE [LARGE SCALE GENOMIC DNA]</scope>
</reference>
<name>A0A4Y2PFB7_ARAVE</name>
<protein>
    <submittedName>
        <fullName evidence="1">Uncharacterized protein</fullName>
    </submittedName>
</protein>
<proteinExistence type="predicted"/>
<dbReference type="Proteomes" id="UP000499080">
    <property type="component" value="Unassembled WGS sequence"/>
</dbReference>
<dbReference type="AlphaFoldDB" id="A0A4Y2PFB7"/>
<evidence type="ECO:0000313" key="1">
    <source>
        <dbReference type="EMBL" id="GBN49180.1"/>
    </source>
</evidence>
<evidence type="ECO:0000313" key="2">
    <source>
        <dbReference type="Proteomes" id="UP000499080"/>
    </source>
</evidence>
<organism evidence="1 2">
    <name type="scientific">Araneus ventricosus</name>
    <name type="common">Orbweaver spider</name>
    <name type="synonym">Epeira ventricosa</name>
    <dbReference type="NCBI Taxonomy" id="182803"/>
    <lineage>
        <taxon>Eukaryota</taxon>
        <taxon>Metazoa</taxon>
        <taxon>Ecdysozoa</taxon>
        <taxon>Arthropoda</taxon>
        <taxon>Chelicerata</taxon>
        <taxon>Arachnida</taxon>
        <taxon>Araneae</taxon>
        <taxon>Araneomorphae</taxon>
        <taxon>Entelegynae</taxon>
        <taxon>Araneoidea</taxon>
        <taxon>Araneidae</taxon>
        <taxon>Araneus</taxon>
    </lineage>
</organism>
<dbReference type="EMBL" id="BGPR01011015">
    <property type="protein sequence ID" value="GBN49180.1"/>
    <property type="molecule type" value="Genomic_DNA"/>
</dbReference>
<gene>
    <name evidence="1" type="ORF">AVEN_116501_1</name>
</gene>
<accession>A0A4Y2PFB7</accession>